<dbReference type="InterPro" id="IPR017946">
    <property type="entry name" value="PLC-like_Pdiesterase_TIM-brl"/>
</dbReference>
<feature type="domain" description="GP-PDE" evidence="1">
    <location>
        <begin position="23"/>
        <end position="267"/>
    </location>
</feature>
<name>F5YK92_TREPZ</name>
<dbReference type="GO" id="GO:0008081">
    <property type="term" value="F:phosphoric diester hydrolase activity"/>
    <property type="evidence" value="ECO:0007669"/>
    <property type="project" value="InterPro"/>
</dbReference>
<evidence type="ECO:0000259" key="1">
    <source>
        <dbReference type="PROSITE" id="PS51704"/>
    </source>
</evidence>
<organism evidence="2 3">
    <name type="scientific">Treponema primitia (strain ATCC BAA-887 / DSM 12427 / ZAS-2)</name>
    <dbReference type="NCBI Taxonomy" id="545694"/>
    <lineage>
        <taxon>Bacteria</taxon>
        <taxon>Pseudomonadati</taxon>
        <taxon>Spirochaetota</taxon>
        <taxon>Spirochaetia</taxon>
        <taxon>Spirochaetales</taxon>
        <taxon>Treponemataceae</taxon>
        <taxon>Treponema</taxon>
    </lineage>
</organism>
<proteinExistence type="predicted"/>
<reference evidence="3" key="1">
    <citation type="submission" date="2009-12" db="EMBL/GenBank/DDBJ databases">
        <title>Complete sequence of Treponema primitia strain ZAS-2.</title>
        <authorList>
            <person name="Tetu S.G."/>
            <person name="Matson E."/>
            <person name="Ren Q."/>
            <person name="Seshadri R."/>
            <person name="Elbourne L."/>
            <person name="Hassan K.A."/>
            <person name="Durkin A."/>
            <person name="Radune D."/>
            <person name="Mohamoud Y."/>
            <person name="Shay R."/>
            <person name="Jin S."/>
            <person name="Zhang X."/>
            <person name="Lucey K."/>
            <person name="Ballor N.R."/>
            <person name="Ottesen E."/>
            <person name="Rosenthal R."/>
            <person name="Allen A."/>
            <person name="Leadbetter J.R."/>
            <person name="Paulsen I.T."/>
        </authorList>
    </citation>
    <scope>NUCLEOTIDE SEQUENCE [LARGE SCALE GENOMIC DNA]</scope>
    <source>
        <strain evidence="3">ATCC BAA-887 / DSM 12427 / ZAS-2</strain>
    </source>
</reference>
<dbReference type="KEGG" id="tpi:TREPR_3325"/>
<dbReference type="HOGENOM" id="CLU_030006_3_5_12"/>
<accession>F5YK92</accession>
<dbReference type="EMBL" id="CP001843">
    <property type="protein sequence ID" value="AEF85657.1"/>
    <property type="molecule type" value="Genomic_DNA"/>
</dbReference>
<dbReference type="GO" id="GO:0006629">
    <property type="term" value="P:lipid metabolic process"/>
    <property type="evidence" value="ECO:0007669"/>
    <property type="project" value="InterPro"/>
</dbReference>
<dbReference type="STRING" id="545694.TREPR_3325"/>
<dbReference type="PROSITE" id="PS51704">
    <property type="entry name" value="GP_PDE"/>
    <property type="match status" value="1"/>
</dbReference>
<dbReference type="Proteomes" id="UP000009223">
    <property type="component" value="Chromosome"/>
</dbReference>
<protein>
    <submittedName>
        <fullName evidence="2">Glycerophosphodiester phosphodiesterase</fullName>
    </submittedName>
</protein>
<dbReference type="SUPFAM" id="SSF51695">
    <property type="entry name" value="PLC-like phosphodiesterases"/>
    <property type="match status" value="1"/>
</dbReference>
<dbReference type="eggNOG" id="COG0584">
    <property type="taxonomic scope" value="Bacteria"/>
</dbReference>
<evidence type="ECO:0000313" key="2">
    <source>
        <dbReference type="EMBL" id="AEF85657.1"/>
    </source>
</evidence>
<dbReference type="PANTHER" id="PTHR46211:SF1">
    <property type="entry name" value="GLYCEROPHOSPHODIESTER PHOSPHODIESTERASE, CYTOPLASMIC"/>
    <property type="match status" value="1"/>
</dbReference>
<gene>
    <name evidence="2" type="ordered locus">TREPR_3325</name>
</gene>
<evidence type="ECO:0000313" key="3">
    <source>
        <dbReference type="Proteomes" id="UP000009223"/>
    </source>
</evidence>
<dbReference type="AlphaFoldDB" id="F5YK92"/>
<dbReference type="Pfam" id="PF03009">
    <property type="entry name" value="GDPD"/>
    <property type="match status" value="1"/>
</dbReference>
<sequence>MTLLKNCPYTIYFIYYGGETMKILNLAHRGFSGKYPENTRRAFIAAIEEGHYKGRPCNGFESDVHLSADGEPVIIHDDLLERTTDGKGAVGDQSFADLRKLDCGAWKGREFAGERMMHLDELLELIIEKDIVLNLEIKNYSVFYKGIEEKVIGRIKALGAQNRVFLSSFNHISMRICKEIDKNIEAGLLYGYPLLDMDDYGKRHGMNALHPQVNCLEYTPELVEKAHKNGLKINTWTANTEEQIRFCIKLGVDSIISNYPDKVAELLAANNS</sequence>
<dbReference type="PANTHER" id="PTHR46211">
    <property type="entry name" value="GLYCEROPHOSPHORYL DIESTER PHOSPHODIESTERASE"/>
    <property type="match status" value="1"/>
</dbReference>
<dbReference type="CDD" id="cd08563">
    <property type="entry name" value="GDPD_TtGDE_like"/>
    <property type="match status" value="1"/>
</dbReference>
<dbReference type="Gene3D" id="3.20.20.190">
    <property type="entry name" value="Phosphatidylinositol (PI) phosphodiesterase"/>
    <property type="match status" value="1"/>
</dbReference>
<reference evidence="2 3" key="2">
    <citation type="journal article" date="2011" name="ISME J.">
        <title>RNA-seq reveals cooperative metabolic interactions between two termite-gut spirochete species in co-culture.</title>
        <authorList>
            <person name="Rosenthal A.Z."/>
            <person name="Matson E.G."/>
            <person name="Eldar A."/>
            <person name="Leadbetter J.R."/>
        </authorList>
    </citation>
    <scope>NUCLEOTIDE SEQUENCE [LARGE SCALE GENOMIC DNA]</scope>
    <source>
        <strain evidence="3">ATCC BAA-887 / DSM 12427 / ZAS-2</strain>
    </source>
</reference>
<keyword evidence="3" id="KW-1185">Reference proteome</keyword>
<dbReference type="InterPro" id="IPR030395">
    <property type="entry name" value="GP_PDE_dom"/>
</dbReference>